<dbReference type="WBParaSite" id="ES5_v2.g19196.t1">
    <property type="protein sequence ID" value="ES5_v2.g19196.t1"/>
    <property type="gene ID" value="ES5_v2.g19196"/>
</dbReference>
<protein>
    <submittedName>
        <fullName evidence="2">BTB domain-containing protein</fullName>
    </submittedName>
</protein>
<organism evidence="1 2">
    <name type="scientific">Panagrolaimus sp. ES5</name>
    <dbReference type="NCBI Taxonomy" id="591445"/>
    <lineage>
        <taxon>Eukaryota</taxon>
        <taxon>Metazoa</taxon>
        <taxon>Ecdysozoa</taxon>
        <taxon>Nematoda</taxon>
        <taxon>Chromadorea</taxon>
        <taxon>Rhabditida</taxon>
        <taxon>Tylenchina</taxon>
        <taxon>Panagrolaimomorpha</taxon>
        <taxon>Panagrolaimoidea</taxon>
        <taxon>Panagrolaimidae</taxon>
        <taxon>Panagrolaimus</taxon>
    </lineage>
</organism>
<reference evidence="2" key="1">
    <citation type="submission" date="2022-11" db="UniProtKB">
        <authorList>
            <consortium name="WormBaseParasite"/>
        </authorList>
    </citation>
    <scope>IDENTIFICATION</scope>
</reference>
<accession>A0AC34FPI4</accession>
<proteinExistence type="predicted"/>
<evidence type="ECO:0000313" key="2">
    <source>
        <dbReference type="WBParaSite" id="ES5_v2.g19196.t1"/>
    </source>
</evidence>
<sequence>MDIEAMECEIAADWSIDKKALKEVRVGGNLVSPVFQTTIAGVEYYISIAPNDTSNDGTDGSYVNCCLYVETDTYIDANFTFTIPSANISKTCKSSACGDNEIIETVSVCSRESLFEPKNKYFQNEKLTLQLRGTFNINLIDNIEFESLGEMLWCEDNKDFTIQVEDKEIKAHKFILRQCSPFFEAMFNSGMKEAQESKVKFEGFSYDVVEMAVNFCYEFEYRHCSVDTLLSLLKFSLLYDIPQLK</sequence>
<name>A0AC34FPI4_9BILA</name>
<evidence type="ECO:0000313" key="1">
    <source>
        <dbReference type="Proteomes" id="UP000887579"/>
    </source>
</evidence>
<dbReference type="Proteomes" id="UP000887579">
    <property type="component" value="Unplaced"/>
</dbReference>